<proteinExistence type="predicted"/>
<dbReference type="AlphaFoldDB" id="M9SEF1"/>
<protein>
    <submittedName>
        <fullName evidence="1">Uncharacterized protein</fullName>
    </submittedName>
</protein>
<reference evidence="1 2" key="1">
    <citation type="journal article" date="2012" name="J. Bacteriol.">
        <title>Genome sequence of 'Candidatus Methanomethylophilus alvus' Mx1201, a methanogenic archaeon from the human gut belonging to a seventh order of methanogens.</title>
        <authorList>
            <person name="Borrel G."/>
            <person name="Harris H.M."/>
            <person name="Tottey W."/>
            <person name="Mihajlovski A."/>
            <person name="Parisot N."/>
            <person name="Peyretaillade E."/>
            <person name="Peyret P."/>
            <person name="Gribaldo S."/>
            <person name="O'Toole P.W."/>
            <person name="Brugere J.F."/>
        </authorList>
    </citation>
    <scope>NUCLEOTIDE SEQUENCE [LARGE SCALE GENOMIC DNA]</scope>
    <source>
        <strain evidence="1 2">Mx1201</strain>
    </source>
</reference>
<gene>
    <name evidence="1" type="ORF">MMALV_10450</name>
</gene>
<dbReference type="Proteomes" id="UP000012672">
    <property type="component" value="Chromosome"/>
</dbReference>
<evidence type="ECO:0000313" key="1">
    <source>
        <dbReference type="EMBL" id="AGI85780.1"/>
    </source>
</evidence>
<evidence type="ECO:0000313" key="2">
    <source>
        <dbReference type="Proteomes" id="UP000012672"/>
    </source>
</evidence>
<dbReference type="KEGG" id="max:MMALV_10450"/>
<dbReference type="HOGENOM" id="CLU_3147790_0_0_2"/>
<keyword evidence="2" id="KW-1185">Reference proteome</keyword>
<dbReference type="RefSeq" id="WP_015504927.1">
    <property type="nucleotide sequence ID" value="NC_020913.1"/>
</dbReference>
<accession>M9SEF1</accession>
<dbReference type="GeneID" id="55637723"/>
<dbReference type="STRING" id="1236689.MMALV_10450"/>
<organism evidence="1 2">
    <name type="scientific">Methanomethylophilus alvi (strain Mx1201)</name>
    <dbReference type="NCBI Taxonomy" id="1236689"/>
    <lineage>
        <taxon>Archaea</taxon>
        <taxon>Methanobacteriati</taxon>
        <taxon>Thermoplasmatota</taxon>
        <taxon>Thermoplasmata</taxon>
        <taxon>Methanomassiliicoccales</taxon>
        <taxon>Methanomethylophilaceae</taxon>
        <taxon>Methanomethylophilus</taxon>
    </lineage>
</organism>
<dbReference type="InParanoid" id="M9SEF1"/>
<sequence length="48" mass="5559">MRCGRKNRNRIENGYRACEGRTGHLAKNDESVFMLLAEGRRYLEGACR</sequence>
<name>M9SEF1_METAX</name>
<dbReference type="EMBL" id="CP004049">
    <property type="protein sequence ID" value="AGI85780.1"/>
    <property type="molecule type" value="Genomic_DNA"/>
</dbReference>